<evidence type="ECO:0000256" key="4">
    <source>
        <dbReference type="PROSITE-ProRule" id="PRU00335"/>
    </source>
</evidence>
<dbReference type="Proteomes" id="UP001183246">
    <property type="component" value="Unassembled WGS sequence"/>
</dbReference>
<keyword evidence="2 4" id="KW-0238">DNA-binding</keyword>
<dbReference type="InterPro" id="IPR009057">
    <property type="entry name" value="Homeodomain-like_sf"/>
</dbReference>
<dbReference type="InterPro" id="IPR036271">
    <property type="entry name" value="Tet_transcr_reg_TetR-rel_C_sf"/>
</dbReference>
<protein>
    <submittedName>
        <fullName evidence="6">TetR/AcrR family transcriptional regulator</fullName>
    </submittedName>
</protein>
<evidence type="ECO:0000313" key="7">
    <source>
        <dbReference type="Proteomes" id="UP001183246"/>
    </source>
</evidence>
<dbReference type="PANTHER" id="PTHR30055">
    <property type="entry name" value="HTH-TYPE TRANSCRIPTIONAL REGULATOR RUTR"/>
    <property type="match status" value="1"/>
</dbReference>
<proteinExistence type="predicted"/>
<dbReference type="PRINTS" id="PR00455">
    <property type="entry name" value="HTHTETR"/>
</dbReference>
<dbReference type="SUPFAM" id="SSF48498">
    <property type="entry name" value="Tetracyclin repressor-like, C-terminal domain"/>
    <property type="match status" value="1"/>
</dbReference>
<dbReference type="RefSeq" id="WP_311703749.1">
    <property type="nucleotide sequence ID" value="NZ_JAVREL010000003.1"/>
</dbReference>
<evidence type="ECO:0000256" key="3">
    <source>
        <dbReference type="ARBA" id="ARBA00023163"/>
    </source>
</evidence>
<evidence type="ECO:0000259" key="5">
    <source>
        <dbReference type="PROSITE" id="PS50977"/>
    </source>
</evidence>
<name>A0ABU2MLZ8_9ACTN</name>
<keyword evidence="7" id="KW-1185">Reference proteome</keyword>
<dbReference type="EMBL" id="JAVREL010000003">
    <property type="protein sequence ID" value="MDT0342635.1"/>
    <property type="molecule type" value="Genomic_DNA"/>
</dbReference>
<comment type="caution">
    <text evidence="6">The sequence shown here is derived from an EMBL/GenBank/DDBJ whole genome shotgun (WGS) entry which is preliminary data.</text>
</comment>
<dbReference type="Gene3D" id="1.10.357.10">
    <property type="entry name" value="Tetracycline Repressor, domain 2"/>
    <property type="match status" value="1"/>
</dbReference>
<evidence type="ECO:0000256" key="1">
    <source>
        <dbReference type="ARBA" id="ARBA00023015"/>
    </source>
</evidence>
<keyword evidence="1" id="KW-0805">Transcription regulation</keyword>
<evidence type="ECO:0000313" key="6">
    <source>
        <dbReference type="EMBL" id="MDT0342635.1"/>
    </source>
</evidence>
<dbReference type="InterPro" id="IPR001647">
    <property type="entry name" value="HTH_TetR"/>
</dbReference>
<dbReference type="Pfam" id="PF00440">
    <property type="entry name" value="TetR_N"/>
    <property type="match status" value="1"/>
</dbReference>
<reference evidence="7" key="1">
    <citation type="submission" date="2023-07" db="EMBL/GenBank/DDBJ databases">
        <title>30 novel species of actinomycetes from the DSMZ collection.</title>
        <authorList>
            <person name="Nouioui I."/>
        </authorList>
    </citation>
    <scope>NUCLEOTIDE SEQUENCE [LARGE SCALE GENOMIC DNA]</scope>
    <source>
        <strain evidence="7">DSM 44938</strain>
    </source>
</reference>
<gene>
    <name evidence="6" type="ORF">RM590_08350</name>
</gene>
<sequence length="191" mass="20182">MTRSAALTDHIATAILNAATGVLAERGESASMADVAAAAGIGRTTLYRYFPNREALLRSLATTAVAELGEQIAEARLDTVDTREGLIRITRAALSAATKYRAVARTPKDPVAGVQAERALGEPLRALLRRGHQDGTLRDDIPVETMSLVYSSLIFGAVAHTLGEKLGVEQATSVVVTVFLSGVLKDPSAER</sequence>
<feature type="DNA-binding region" description="H-T-H motif" evidence="4">
    <location>
        <begin position="31"/>
        <end position="50"/>
    </location>
</feature>
<evidence type="ECO:0000256" key="2">
    <source>
        <dbReference type="ARBA" id="ARBA00023125"/>
    </source>
</evidence>
<dbReference type="PROSITE" id="PS50977">
    <property type="entry name" value="HTH_TETR_2"/>
    <property type="match status" value="1"/>
</dbReference>
<dbReference type="PANTHER" id="PTHR30055:SF234">
    <property type="entry name" value="HTH-TYPE TRANSCRIPTIONAL REGULATOR BETI"/>
    <property type="match status" value="1"/>
</dbReference>
<feature type="domain" description="HTH tetR-type" evidence="5">
    <location>
        <begin position="9"/>
        <end position="68"/>
    </location>
</feature>
<accession>A0ABU2MLZ8</accession>
<dbReference type="SUPFAM" id="SSF46689">
    <property type="entry name" value="Homeodomain-like"/>
    <property type="match status" value="1"/>
</dbReference>
<keyword evidence="3" id="KW-0804">Transcription</keyword>
<dbReference type="InterPro" id="IPR050109">
    <property type="entry name" value="HTH-type_TetR-like_transc_reg"/>
</dbReference>
<organism evidence="6 7">
    <name type="scientific">Streptomyces litchfieldiae</name>
    <dbReference type="NCBI Taxonomy" id="3075543"/>
    <lineage>
        <taxon>Bacteria</taxon>
        <taxon>Bacillati</taxon>
        <taxon>Actinomycetota</taxon>
        <taxon>Actinomycetes</taxon>
        <taxon>Kitasatosporales</taxon>
        <taxon>Streptomycetaceae</taxon>
        <taxon>Streptomyces</taxon>
    </lineage>
</organism>